<sequence>MVFGKFQFDGQLAHFSYRTLQEDGLRTAKRTTADFLPGREPTRESFRALQVADGKRTRFIMRNRVYDEPALFGRTFPAFTYQWTKDKKSGRGVLSFFRIDFSDADFINFSGRTLRTQMKEGNTKFFEGLPESLEHSPLILGHPIRRAIDFEDYAKMILLDSELEVFSRSCHATYS</sequence>
<evidence type="ECO:0000313" key="1">
    <source>
        <dbReference type="EMBL" id="OGZ94907.1"/>
    </source>
</evidence>
<reference evidence="1 2" key="1">
    <citation type="journal article" date="2016" name="Nat. Commun.">
        <title>Thousands of microbial genomes shed light on interconnected biogeochemical processes in an aquifer system.</title>
        <authorList>
            <person name="Anantharaman K."/>
            <person name="Brown C.T."/>
            <person name="Hug L.A."/>
            <person name="Sharon I."/>
            <person name="Castelle C.J."/>
            <person name="Probst A.J."/>
            <person name="Thomas B.C."/>
            <person name="Singh A."/>
            <person name="Wilkins M.J."/>
            <person name="Karaoz U."/>
            <person name="Brodie E.L."/>
            <person name="Williams K.H."/>
            <person name="Hubbard S.S."/>
            <person name="Banfield J.F."/>
        </authorList>
    </citation>
    <scope>NUCLEOTIDE SEQUENCE [LARGE SCALE GENOMIC DNA]</scope>
</reference>
<accession>A0A1G2K654</accession>
<comment type="caution">
    <text evidence="1">The sequence shown here is derived from an EMBL/GenBank/DDBJ whole genome shotgun (WGS) entry which is preliminary data.</text>
</comment>
<evidence type="ECO:0000313" key="2">
    <source>
        <dbReference type="Proteomes" id="UP000177152"/>
    </source>
</evidence>
<dbReference type="EMBL" id="MHQC01000022">
    <property type="protein sequence ID" value="OGZ94907.1"/>
    <property type="molecule type" value="Genomic_DNA"/>
</dbReference>
<dbReference type="Proteomes" id="UP000177152">
    <property type="component" value="Unassembled WGS sequence"/>
</dbReference>
<organism evidence="1 2">
    <name type="scientific">Candidatus Sungbacteria bacterium RIFCSPHIGHO2_01_FULL_47_32</name>
    <dbReference type="NCBI Taxonomy" id="1802264"/>
    <lineage>
        <taxon>Bacteria</taxon>
        <taxon>Candidatus Sungiibacteriota</taxon>
    </lineage>
</organism>
<gene>
    <name evidence="1" type="ORF">A2633_04840</name>
</gene>
<name>A0A1G2K654_9BACT</name>
<proteinExistence type="predicted"/>
<protein>
    <submittedName>
        <fullName evidence="1">Uncharacterized protein</fullName>
    </submittedName>
</protein>
<dbReference type="AlphaFoldDB" id="A0A1G2K654"/>